<evidence type="ECO:0000313" key="3">
    <source>
        <dbReference type="EMBL" id="MDQ7908358.1"/>
    </source>
</evidence>
<proteinExistence type="predicted"/>
<reference evidence="3 4" key="1">
    <citation type="submission" date="2023-08" db="EMBL/GenBank/DDBJ databases">
        <title>Phytohabitans sansha sp. nov., isolated from marine sediment.</title>
        <authorList>
            <person name="Zhao Y."/>
            <person name="Yi K."/>
        </authorList>
    </citation>
    <scope>NUCLEOTIDE SEQUENCE [LARGE SCALE GENOMIC DNA]</scope>
    <source>
        <strain evidence="3 4">ZYX-F-186</strain>
    </source>
</reference>
<feature type="region of interest" description="Disordered" evidence="1">
    <location>
        <begin position="254"/>
        <end position="308"/>
    </location>
</feature>
<feature type="transmembrane region" description="Helical" evidence="2">
    <location>
        <begin position="193"/>
        <end position="213"/>
    </location>
</feature>
<gene>
    <name evidence="3" type="ORF">RB614_27905</name>
</gene>
<evidence type="ECO:0008006" key="5">
    <source>
        <dbReference type="Google" id="ProtNLM"/>
    </source>
</evidence>
<comment type="caution">
    <text evidence="3">The sequence shown here is derived from an EMBL/GenBank/DDBJ whole genome shotgun (WGS) entry which is preliminary data.</text>
</comment>
<keyword evidence="2" id="KW-0812">Transmembrane</keyword>
<feature type="transmembrane region" description="Helical" evidence="2">
    <location>
        <begin position="225"/>
        <end position="244"/>
    </location>
</feature>
<evidence type="ECO:0000256" key="2">
    <source>
        <dbReference type="SAM" id="Phobius"/>
    </source>
</evidence>
<evidence type="ECO:0000256" key="1">
    <source>
        <dbReference type="SAM" id="MobiDB-lite"/>
    </source>
</evidence>
<protein>
    <recommendedName>
        <fullName evidence="5">Type II secretion system protein GspF domain-containing protein</fullName>
    </recommendedName>
</protein>
<dbReference type="PANTHER" id="PTHR35007:SF4">
    <property type="entry name" value="CONSERVED TRANSMEMBRANE PROTEIN-RELATED"/>
    <property type="match status" value="1"/>
</dbReference>
<dbReference type="Proteomes" id="UP001230908">
    <property type="component" value="Unassembled WGS sequence"/>
</dbReference>
<feature type="compositionally biased region" description="Low complexity" evidence="1">
    <location>
        <begin position="293"/>
        <end position="302"/>
    </location>
</feature>
<dbReference type="PANTHER" id="PTHR35007">
    <property type="entry name" value="INTEGRAL MEMBRANE PROTEIN-RELATED"/>
    <property type="match status" value="1"/>
</dbReference>
<feature type="compositionally biased region" description="Low complexity" evidence="1">
    <location>
        <begin position="254"/>
        <end position="274"/>
    </location>
</feature>
<accession>A0ABU0ZMT9</accession>
<evidence type="ECO:0000313" key="4">
    <source>
        <dbReference type="Proteomes" id="UP001230908"/>
    </source>
</evidence>
<keyword evidence="4" id="KW-1185">Reference proteome</keyword>
<sequence>MTAHWLITSGCLIAAAVVLGWPRRSRQTRLLAGQRSAPRSLREHVESLSSGRAMVLAVALAALTGTLLAGPVAGVVAGGYGVIGVRVVLRRRSARAAAALRTRSLDALCGLAADLRAGLATGGAPSSASSVHPLAAPAAIEDRRMAQLAEAAWRLAERTGAPIADLVERIEADARAMDRASASAAAQAAGARATAWLLAALPVGGIALGYSIGADPLAVLLHTPIGAACAVGAIALQAVGLAWADRLAAAGTTGAKAAAPAATTTPAPLWTADARPAWPRSTDARPAPRPRPRTAAVVAGRPSAGSEA</sequence>
<name>A0ABU0ZMT9_9ACTN</name>
<feature type="transmembrane region" description="Helical" evidence="2">
    <location>
        <begin position="53"/>
        <end position="83"/>
    </location>
</feature>
<organism evidence="3 4">
    <name type="scientific">Phytohabitans maris</name>
    <dbReference type="NCBI Taxonomy" id="3071409"/>
    <lineage>
        <taxon>Bacteria</taxon>
        <taxon>Bacillati</taxon>
        <taxon>Actinomycetota</taxon>
        <taxon>Actinomycetes</taxon>
        <taxon>Micromonosporales</taxon>
        <taxon>Micromonosporaceae</taxon>
    </lineage>
</organism>
<keyword evidence="2" id="KW-0472">Membrane</keyword>
<keyword evidence="2" id="KW-1133">Transmembrane helix</keyword>
<dbReference type="EMBL" id="JAVHUY010000030">
    <property type="protein sequence ID" value="MDQ7908358.1"/>
    <property type="molecule type" value="Genomic_DNA"/>
</dbReference>